<evidence type="ECO:0000313" key="1">
    <source>
        <dbReference type="EMBL" id="CAB4143000.1"/>
    </source>
</evidence>
<dbReference type="AntiFam" id="ANF00011">
    <property type="entry name" value="tRNA translation"/>
</dbReference>
<organism evidence="1">
    <name type="scientific">uncultured Caudovirales phage</name>
    <dbReference type="NCBI Taxonomy" id="2100421"/>
    <lineage>
        <taxon>Viruses</taxon>
        <taxon>Duplodnaviria</taxon>
        <taxon>Heunggongvirae</taxon>
        <taxon>Uroviricota</taxon>
        <taxon>Caudoviricetes</taxon>
        <taxon>Peduoviridae</taxon>
        <taxon>Maltschvirus</taxon>
        <taxon>Maltschvirus maltsch</taxon>
    </lineage>
</organism>
<name>A0A6J5MD87_9CAUD</name>
<proteinExistence type="predicted"/>
<dbReference type="EMBL" id="LR796416">
    <property type="protein sequence ID" value="CAB4143000.1"/>
    <property type="molecule type" value="Genomic_DNA"/>
</dbReference>
<gene>
    <name evidence="1" type="ORF">UFOVP435_44</name>
</gene>
<reference evidence="1" key="1">
    <citation type="submission" date="2020-04" db="EMBL/GenBank/DDBJ databases">
        <authorList>
            <person name="Chiriac C."/>
            <person name="Salcher M."/>
            <person name="Ghai R."/>
            <person name="Kavagutti S V."/>
        </authorList>
    </citation>
    <scope>NUCLEOTIDE SEQUENCE</scope>
</reference>
<sequence length="92" mass="9921">MQPRPLTPFAVLRCLGQGSNLRPSAYKAAALPAELPRHVAALYHKLEAEDAATQRCAYLEAQRIATSAPQLSRQKETVLLCTSVSPSNTSTS</sequence>
<protein>
    <submittedName>
        <fullName evidence="1">Uncharacterized protein</fullName>
    </submittedName>
</protein>
<accession>A0A6J5MD87</accession>